<keyword evidence="5" id="KW-1185">Reference proteome</keyword>
<dbReference type="Gene3D" id="1.10.418.10">
    <property type="entry name" value="Calponin-like domain"/>
    <property type="match status" value="1"/>
</dbReference>
<proteinExistence type="predicted"/>
<reference evidence="4" key="1">
    <citation type="submission" date="2022-11" db="UniProtKB">
        <authorList>
            <consortium name="EnsemblMetazoa"/>
        </authorList>
    </citation>
    <scope>IDENTIFICATION</scope>
</reference>
<dbReference type="PROSITE" id="PS50021">
    <property type="entry name" value="CH"/>
    <property type="match status" value="1"/>
</dbReference>
<feature type="compositionally biased region" description="Polar residues" evidence="2">
    <location>
        <begin position="495"/>
        <end position="519"/>
    </location>
</feature>
<dbReference type="InterPro" id="IPR001715">
    <property type="entry name" value="CH_dom"/>
</dbReference>
<name>A0A913WP77_EXADI</name>
<dbReference type="SUPFAM" id="SSF47576">
    <property type="entry name" value="Calponin-homology domain, CH-domain"/>
    <property type="match status" value="1"/>
</dbReference>
<evidence type="ECO:0000256" key="1">
    <source>
        <dbReference type="SAM" id="Coils"/>
    </source>
</evidence>
<dbReference type="OMA" id="MLEDPDK"/>
<evidence type="ECO:0000313" key="4">
    <source>
        <dbReference type="EnsemblMetazoa" id="XP_020891987.1"/>
    </source>
</evidence>
<dbReference type="AlphaFoldDB" id="A0A913WP77"/>
<dbReference type="Proteomes" id="UP000887567">
    <property type="component" value="Unplaced"/>
</dbReference>
<feature type="compositionally biased region" description="Polar residues" evidence="2">
    <location>
        <begin position="558"/>
        <end position="567"/>
    </location>
</feature>
<dbReference type="EnsemblMetazoa" id="XM_021036328.2">
    <property type="protein sequence ID" value="XP_020891987.1"/>
    <property type="gene ID" value="LOC110231314"/>
</dbReference>
<dbReference type="SMART" id="SM00033">
    <property type="entry name" value="CH"/>
    <property type="match status" value="1"/>
</dbReference>
<dbReference type="OrthoDB" id="5973648at2759"/>
<sequence>MAETKYVLGHSRKPKGRVGVGGQQPVLSWDDGIELQPTNSLGSATAAQNTATSSKDNRHVVAQTWATKQAFTRRKEREPSFGTLLSKNSPVKVSVSGEWALQECEEFTNWANNLLKRGRFRVISDIRKSIGDGQTLVHILEVLAGEKIPGVYARPVTRAQKLENLQLCMSFMGNRSINLQGIYVGDLIDGNLNSILSLCGNLKKKFEVSRAGTPDTKRPHSSDSIKQSNRLMNGHVNHNMKDYDGDINKLHGNSSGYHSEEYSPNRVTNGMGLEMPGMMADPHSPSDKVLHPNDVIVSTTKLDRKTAYQSGYELRKNVNLPNSKLYQESDPDIISPSVEERLRSLLNTPNPGGLEEETDDELMIPPPQRRSDLQQDESFDVEERLKSLLDGGVDGFSEDNEEEDEIDYDARRSNALRELDAIGYMPSHPSEKMRNISPTKDRKDSFTGRNKRITKLPTPPALRRVQTARAGSSDRGTAERSRKMSVTKGPAMHITRTTVSSSELPKTQQAGFIGQSNQRTRSDKLNEQSPSDRRSSSHSDFLRQVASRLANEVDTRDTTASSTSISPADTPMLPALSPSSSIASFALSSDSSGTATPVRSYSNKLKVDNRSSRIDDEASTPKRRNRGKAGKNRSANDLDAIKTQLESLESMYADVLCLLDEGVQEGKSKSSDKNAVVNQQKTEELKAGIIAFRKQRSKDIKAVNKRFGRLESHVVTLARSVAHLSSELRSQATVNEDMDELKKEIKRLRTLQEDMNMSKASGAQQSDLYAMNLKRVNKLRKFFGSEPPLLDNFLKKLGYERFAAKFGAEQIGILELPYLNEERLQSLGIPLGPRLRIVEEANRLRF</sequence>
<feature type="compositionally biased region" description="Basic and acidic residues" evidence="2">
    <location>
        <begin position="429"/>
        <end position="446"/>
    </location>
</feature>
<evidence type="ECO:0000259" key="3">
    <source>
        <dbReference type="PROSITE" id="PS50021"/>
    </source>
</evidence>
<feature type="compositionally biased region" description="Basic residues" evidence="2">
    <location>
        <begin position="621"/>
        <end position="631"/>
    </location>
</feature>
<protein>
    <recommendedName>
        <fullName evidence="3">Calponin-homology (CH) domain-containing protein</fullName>
    </recommendedName>
</protein>
<dbReference type="GeneID" id="110231314"/>
<dbReference type="RefSeq" id="XP_020891987.1">
    <property type="nucleotide sequence ID" value="XM_021036328.2"/>
</dbReference>
<keyword evidence="1" id="KW-0175">Coiled coil</keyword>
<evidence type="ECO:0000256" key="2">
    <source>
        <dbReference type="SAM" id="MobiDB-lite"/>
    </source>
</evidence>
<feature type="domain" description="Calponin-homology (CH)" evidence="3">
    <location>
        <begin position="101"/>
        <end position="207"/>
    </location>
</feature>
<feature type="region of interest" description="Disordered" evidence="2">
    <location>
        <begin position="586"/>
        <end position="635"/>
    </location>
</feature>
<dbReference type="SUPFAM" id="SSF47769">
    <property type="entry name" value="SAM/Pointed domain"/>
    <property type="match status" value="1"/>
</dbReference>
<feature type="region of interest" description="Disordered" evidence="2">
    <location>
        <begin position="345"/>
        <end position="377"/>
    </location>
</feature>
<dbReference type="Pfam" id="PF07647">
    <property type="entry name" value="SAM_2"/>
    <property type="match status" value="1"/>
</dbReference>
<dbReference type="InterPro" id="IPR001660">
    <property type="entry name" value="SAM"/>
</dbReference>
<feature type="region of interest" description="Disordered" evidence="2">
    <location>
        <begin position="425"/>
        <end position="573"/>
    </location>
</feature>
<organism evidence="4 5">
    <name type="scientific">Exaiptasia diaphana</name>
    <name type="common">Tropical sea anemone</name>
    <name type="synonym">Aiptasia pulchella</name>
    <dbReference type="NCBI Taxonomy" id="2652724"/>
    <lineage>
        <taxon>Eukaryota</taxon>
        <taxon>Metazoa</taxon>
        <taxon>Cnidaria</taxon>
        <taxon>Anthozoa</taxon>
        <taxon>Hexacorallia</taxon>
        <taxon>Actiniaria</taxon>
        <taxon>Aiptasiidae</taxon>
        <taxon>Exaiptasia</taxon>
    </lineage>
</organism>
<feature type="compositionally biased region" description="Polar residues" evidence="2">
    <location>
        <begin position="593"/>
        <end position="603"/>
    </location>
</feature>
<dbReference type="Pfam" id="PF00307">
    <property type="entry name" value="CH"/>
    <property type="match status" value="1"/>
</dbReference>
<accession>A0A913WP77</accession>
<evidence type="ECO:0000313" key="5">
    <source>
        <dbReference type="Proteomes" id="UP000887567"/>
    </source>
</evidence>
<feature type="compositionally biased region" description="Basic and acidic residues" evidence="2">
    <location>
        <begin position="520"/>
        <end position="541"/>
    </location>
</feature>
<dbReference type="InterPro" id="IPR036872">
    <property type="entry name" value="CH_dom_sf"/>
</dbReference>
<dbReference type="Gene3D" id="1.10.150.50">
    <property type="entry name" value="Transcription Factor, Ets-1"/>
    <property type="match status" value="1"/>
</dbReference>
<feature type="region of interest" description="Disordered" evidence="2">
    <location>
        <begin position="1"/>
        <end position="22"/>
    </location>
</feature>
<dbReference type="InterPro" id="IPR013761">
    <property type="entry name" value="SAM/pointed_sf"/>
</dbReference>
<dbReference type="CDD" id="cd21212">
    <property type="entry name" value="CH_NAV2-like"/>
    <property type="match status" value="1"/>
</dbReference>
<feature type="compositionally biased region" description="Basic and acidic residues" evidence="2">
    <location>
        <begin position="605"/>
        <end position="620"/>
    </location>
</feature>
<dbReference type="KEGG" id="epa:110231314"/>
<feature type="coiled-coil region" evidence="1">
    <location>
        <begin position="731"/>
        <end position="758"/>
    </location>
</feature>